<dbReference type="AlphaFoldDB" id="A0A2P2IL62"/>
<sequence>MISLSLSPHSKALRNSGSYHFLCALMKSRANIRLRTSLHQFGGSASLHPLLVILSEAHCNQFERY</sequence>
<dbReference type="EMBL" id="GGEC01001464">
    <property type="protein sequence ID" value="MBW81947.1"/>
    <property type="molecule type" value="Transcribed_RNA"/>
</dbReference>
<organism evidence="1">
    <name type="scientific">Rhizophora mucronata</name>
    <name type="common">Asiatic mangrove</name>
    <dbReference type="NCBI Taxonomy" id="61149"/>
    <lineage>
        <taxon>Eukaryota</taxon>
        <taxon>Viridiplantae</taxon>
        <taxon>Streptophyta</taxon>
        <taxon>Embryophyta</taxon>
        <taxon>Tracheophyta</taxon>
        <taxon>Spermatophyta</taxon>
        <taxon>Magnoliopsida</taxon>
        <taxon>eudicotyledons</taxon>
        <taxon>Gunneridae</taxon>
        <taxon>Pentapetalae</taxon>
        <taxon>rosids</taxon>
        <taxon>fabids</taxon>
        <taxon>Malpighiales</taxon>
        <taxon>Rhizophoraceae</taxon>
        <taxon>Rhizophora</taxon>
    </lineage>
</organism>
<evidence type="ECO:0000313" key="1">
    <source>
        <dbReference type="EMBL" id="MBW81947.1"/>
    </source>
</evidence>
<reference evidence="1" key="1">
    <citation type="submission" date="2018-02" db="EMBL/GenBank/DDBJ databases">
        <title>Rhizophora mucronata_Transcriptome.</title>
        <authorList>
            <person name="Meera S.P."/>
            <person name="Sreeshan A."/>
            <person name="Augustine A."/>
        </authorList>
    </citation>
    <scope>NUCLEOTIDE SEQUENCE</scope>
    <source>
        <tissue evidence="1">Leaf</tissue>
    </source>
</reference>
<protein>
    <submittedName>
        <fullName evidence="1">Uncharacterized protein LOC105107492</fullName>
    </submittedName>
</protein>
<proteinExistence type="predicted"/>
<name>A0A2P2IL62_RHIMU</name>
<accession>A0A2P2IL62</accession>